<gene>
    <name evidence="2" type="ORF">QO034_00855</name>
</gene>
<reference evidence="2 3" key="1">
    <citation type="submission" date="2023-05" db="EMBL/GenBank/DDBJ databases">
        <title>Sedimentitalea sp. nov. JM2-8.</title>
        <authorList>
            <person name="Huang J."/>
        </authorList>
    </citation>
    <scope>NUCLEOTIDE SEQUENCE [LARGE SCALE GENOMIC DNA]</scope>
    <source>
        <strain evidence="2 3">JM2-8</strain>
    </source>
</reference>
<name>A0ABT7F981_9RHOB</name>
<accession>A0ABT7F981</accession>
<dbReference type="PANTHER" id="PTHR42850:SF4">
    <property type="entry name" value="ZINC-DEPENDENT ENDOPOLYPHOSPHATASE"/>
    <property type="match status" value="1"/>
</dbReference>
<protein>
    <submittedName>
        <fullName evidence="2">Metallophosphoesterase</fullName>
    </submittedName>
</protein>
<proteinExistence type="predicted"/>
<dbReference type="PANTHER" id="PTHR42850">
    <property type="entry name" value="METALLOPHOSPHOESTERASE"/>
    <property type="match status" value="1"/>
</dbReference>
<keyword evidence="3" id="KW-1185">Reference proteome</keyword>
<dbReference type="InterPro" id="IPR029052">
    <property type="entry name" value="Metallo-depent_PP-like"/>
</dbReference>
<feature type="domain" description="Calcineurin-like phosphoesterase" evidence="1">
    <location>
        <begin position="4"/>
        <end position="205"/>
    </location>
</feature>
<dbReference type="SUPFAM" id="SSF56300">
    <property type="entry name" value="Metallo-dependent phosphatases"/>
    <property type="match status" value="1"/>
</dbReference>
<comment type="caution">
    <text evidence="2">The sequence shown here is derived from an EMBL/GenBank/DDBJ whole genome shotgun (WGS) entry which is preliminary data.</text>
</comment>
<sequence length="242" mass="26438">MTDPIYAIGDIHGQIGFLEAALDLIAADGGTEAETVFLGDLVDRGPDSQGVIERLMQAQAAGRDWHVLKGNHDRMFHRFVTEGTEHDARILSGLGWLNPRLGGLGTLASYGVDVEAIGSAELLSEAARKAVPQAHLDYVNTLPVYRERGDLLFVHAGIAPGVPLAEQTEDDLIWIRDPFLKHTRRHPWLVVHGHTALDMPFHFGNRIDLDGGAGYGRPIYPAVFEGTDCWLLTEGGRIPLVP</sequence>
<evidence type="ECO:0000313" key="2">
    <source>
        <dbReference type="EMBL" id="MDK3071646.1"/>
    </source>
</evidence>
<evidence type="ECO:0000259" key="1">
    <source>
        <dbReference type="Pfam" id="PF00149"/>
    </source>
</evidence>
<dbReference type="Pfam" id="PF00149">
    <property type="entry name" value="Metallophos"/>
    <property type="match status" value="1"/>
</dbReference>
<dbReference type="Proteomes" id="UP001227126">
    <property type="component" value="Unassembled WGS sequence"/>
</dbReference>
<dbReference type="InterPro" id="IPR004843">
    <property type="entry name" value="Calcineurin-like_PHP"/>
</dbReference>
<dbReference type="RefSeq" id="WP_284483600.1">
    <property type="nucleotide sequence ID" value="NZ_JASNJE010000001.1"/>
</dbReference>
<organism evidence="2 3">
    <name type="scientific">Sedimentitalea xiamensis</name>
    <dbReference type="NCBI Taxonomy" id="3050037"/>
    <lineage>
        <taxon>Bacteria</taxon>
        <taxon>Pseudomonadati</taxon>
        <taxon>Pseudomonadota</taxon>
        <taxon>Alphaproteobacteria</taxon>
        <taxon>Rhodobacterales</taxon>
        <taxon>Paracoccaceae</taxon>
        <taxon>Sedimentitalea</taxon>
    </lineage>
</organism>
<dbReference type="InterPro" id="IPR050126">
    <property type="entry name" value="Ap4A_hydrolase"/>
</dbReference>
<dbReference type="EMBL" id="JASNJE010000001">
    <property type="protein sequence ID" value="MDK3071646.1"/>
    <property type="molecule type" value="Genomic_DNA"/>
</dbReference>
<dbReference type="Gene3D" id="3.60.21.10">
    <property type="match status" value="1"/>
</dbReference>
<evidence type="ECO:0000313" key="3">
    <source>
        <dbReference type="Proteomes" id="UP001227126"/>
    </source>
</evidence>